<dbReference type="GO" id="GO:0046835">
    <property type="term" value="P:carbohydrate phosphorylation"/>
    <property type="evidence" value="ECO:0007669"/>
    <property type="project" value="TreeGrafter"/>
</dbReference>
<dbReference type="AlphaFoldDB" id="A0A9P6RR89"/>
<feature type="domain" description="Stealth protein CR4 conserved region 4" evidence="7">
    <location>
        <begin position="604"/>
        <end position="644"/>
    </location>
</feature>
<dbReference type="InterPro" id="IPR047141">
    <property type="entry name" value="Stealth"/>
</dbReference>
<feature type="domain" description="Stealth protein CR3 conserved region 3" evidence="6">
    <location>
        <begin position="317"/>
        <end position="368"/>
    </location>
</feature>
<sequence length="644" mass="74018">MSTFFPRSLYQAFRGQCSYSAKGLTIILIALFLAFNLIVYIHFSDLLNPPIQDLPRKADQRESSSLVMSRHPFPPTSDWMSDWLYNQTVDSKLDESVGKGLKIDVVYTWVNGSDPTLMAVKERYEDASPFFQKFRAARNARVGQSNSGLTANRYRDMDELRYSVRSVAEYASTMFNRIHILTTVVDPETQESQAPSWLNNASLDVIQLVRHDVIFKDKTLLPSFNSLAIESQIHHIPMVTDVFLYLNDDVFLGTPMAAADVWTPLYGFVFHMEPTLLVPPFMHTPDNTLNVGEWDSLQYSNYLLSMQFGPRHRSYLAHVPHVLSVPLLDEIQSMWPEEFEATSSHRFRGEGQARDVHVSFFMAHYVAERLRETQLSSFWFNRLDANQDGILDWSEREQFLKRVDNWNQVQYEKSTQWPPLPYFQNFSSFVSNSEDHLRQLGMPPTGSSTYRLSGLDGYPFMLASANTTSTVQGLDNRPYMVNDDVQLRRCHLNIDFCLGSDFKSSTVEAIDHDASTTIFQRLAFTEFHCGDCLLHMLRQTATEPGLGSEILPVEKDSKVYQDVVSDLTKYNYVIAMSSYTFVSLMDPFGSQTFLNQIMNKKATEAFFCINDNVNNNPRVEAQVRDIFKRFLDQRFPTSSPWEKP</sequence>
<evidence type="ECO:0000256" key="3">
    <source>
        <dbReference type="SAM" id="Phobius"/>
    </source>
</evidence>
<organism evidence="8 9">
    <name type="scientific">Dissophora globulifera</name>
    <dbReference type="NCBI Taxonomy" id="979702"/>
    <lineage>
        <taxon>Eukaryota</taxon>
        <taxon>Fungi</taxon>
        <taxon>Fungi incertae sedis</taxon>
        <taxon>Mucoromycota</taxon>
        <taxon>Mortierellomycotina</taxon>
        <taxon>Mortierellomycetes</taxon>
        <taxon>Mortierellales</taxon>
        <taxon>Mortierellaceae</taxon>
        <taxon>Dissophora</taxon>
    </lineage>
</organism>
<keyword evidence="8" id="KW-0328">Glycosyltransferase</keyword>
<evidence type="ECO:0000313" key="9">
    <source>
        <dbReference type="Proteomes" id="UP000738325"/>
    </source>
</evidence>
<accession>A0A9P6RR89</accession>
<dbReference type="InterPro" id="IPR021520">
    <property type="entry name" value="Stealth_CR2"/>
</dbReference>
<dbReference type="GO" id="GO:0003976">
    <property type="term" value="F:UDP-N-acetylglucosamine-lysosomal-enzyme N-acetylglucosaminephosphotransferase activity"/>
    <property type="evidence" value="ECO:0007669"/>
    <property type="project" value="TreeGrafter"/>
</dbReference>
<dbReference type="Pfam" id="PF17102">
    <property type="entry name" value="Stealth_CR3"/>
    <property type="match status" value="1"/>
</dbReference>
<protein>
    <submittedName>
        <fullName evidence="8">Xanthine phosphoribosyltransferase 1</fullName>
    </submittedName>
</protein>
<feature type="domain" description="Stealth protein CR2 conserved region 2" evidence="4">
    <location>
        <begin position="153"/>
        <end position="263"/>
    </location>
</feature>
<evidence type="ECO:0000256" key="2">
    <source>
        <dbReference type="ARBA" id="ARBA00022679"/>
    </source>
</evidence>
<keyword evidence="2" id="KW-0808">Transferase</keyword>
<dbReference type="GO" id="GO:0016757">
    <property type="term" value="F:glycosyltransferase activity"/>
    <property type="evidence" value="ECO:0007669"/>
    <property type="project" value="UniProtKB-KW"/>
</dbReference>
<gene>
    <name evidence="8" type="primary">XPT1_2</name>
    <name evidence="8" type="ORF">BGZ99_008817</name>
</gene>
<keyword evidence="3" id="KW-0812">Transmembrane</keyword>
<evidence type="ECO:0000259" key="4">
    <source>
        <dbReference type="Pfam" id="PF11380"/>
    </source>
</evidence>
<dbReference type="EMBL" id="JAAAIP010000070">
    <property type="protein sequence ID" value="KAG0326908.1"/>
    <property type="molecule type" value="Genomic_DNA"/>
</dbReference>
<dbReference type="Pfam" id="PF11380">
    <property type="entry name" value="Stealth_CR2"/>
    <property type="match status" value="1"/>
</dbReference>
<evidence type="ECO:0000259" key="7">
    <source>
        <dbReference type="Pfam" id="PF17103"/>
    </source>
</evidence>
<evidence type="ECO:0000259" key="5">
    <source>
        <dbReference type="Pfam" id="PF17101"/>
    </source>
</evidence>
<dbReference type="Proteomes" id="UP000738325">
    <property type="component" value="Unassembled WGS sequence"/>
</dbReference>
<reference evidence="8" key="1">
    <citation type="journal article" date="2020" name="Fungal Divers.">
        <title>Resolving the Mortierellaceae phylogeny through synthesis of multi-gene phylogenetics and phylogenomics.</title>
        <authorList>
            <person name="Vandepol N."/>
            <person name="Liber J."/>
            <person name="Desiro A."/>
            <person name="Na H."/>
            <person name="Kennedy M."/>
            <person name="Barry K."/>
            <person name="Grigoriev I.V."/>
            <person name="Miller A.N."/>
            <person name="O'Donnell K."/>
            <person name="Stajich J.E."/>
            <person name="Bonito G."/>
        </authorList>
    </citation>
    <scope>NUCLEOTIDE SEQUENCE</scope>
    <source>
        <strain evidence="8">REB-010B</strain>
    </source>
</reference>
<dbReference type="PANTHER" id="PTHR24045:SF0">
    <property type="entry name" value="N-ACETYLGLUCOSAMINE-1-PHOSPHOTRANSFERASE SUBUNITS ALPHA_BETA"/>
    <property type="match status" value="1"/>
</dbReference>
<feature type="transmembrane region" description="Helical" evidence="3">
    <location>
        <begin position="21"/>
        <end position="43"/>
    </location>
</feature>
<keyword evidence="9" id="KW-1185">Reference proteome</keyword>
<dbReference type="InterPro" id="IPR031356">
    <property type="entry name" value="Stealth_CR4"/>
</dbReference>
<dbReference type="Pfam" id="PF17103">
    <property type="entry name" value="Stealth_CR4"/>
    <property type="match status" value="1"/>
</dbReference>
<keyword evidence="3" id="KW-0472">Membrane</keyword>
<keyword evidence="3" id="KW-1133">Transmembrane helix</keyword>
<comment type="caution">
    <text evidence="8">The sequence shown here is derived from an EMBL/GenBank/DDBJ whole genome shotgun (WGS) entry which is preliminary data.</text>
</comment>
<dbReference type="Pfam" id="PF17101">
    <property type="entry name" value="Stealth_CR1"/>
    <property type="match status" value="1"/>
</dbReference>
<dbReference type="InterPro" id="IPR031358">
    <property type="entry name" value="Stealth_CR1"/>
</dbReference>
<proteinExistence type="inferred from homology"/>
<name>A0A9P6RR89_9FUNG</name>
<evidence type="ECO:0000256" key="1">
    <source>
        <dbReference type="ARBA" id="ARBA00007583"/>
    </source>
</evidence>
<dbReference type="OrthoDB" id="263283at2759"/>
<evidence type="ECO:0000313" key="8">
    <source>
        <dbReference type="EMBL" id="KAG0326908.1"/>
    </source>
</evidence>
<dbReference type="PANTHER" id="PTHR24045">
    <property type="match status" value="1"/>
</dbReference>
<dbReference type="GO" id="GO:0005794">
    <property type="term" value="C:Golgi apparatus"/>
    <property type="evidence" value="ECO:0007669"/>
    <property type="project" value="TreeGrafter"/>
</dbReference>
<dbReference type="InterPro" id="IPR031357">
    <property type="entry name" value="Stealth_CR3"/>
</dbReference>
<evidence type="ECO:0000259" key="6">
    <source>
        <dbReference type="Pfam" id="PF17102"/>
    </source>
</evidence>
<comment type="similarity">
    <text evidence="1">Belongs to the stealth family.</text>
</comment>
<feature type="domain" description="Stealth protein CR1 conserved region 1" evidence="5">
    <location>
        <begin position="102"/>
        <end position="127"/>
    </location>
</feature>